<dbReference type="InterPro" id="IPR015424">
    <property type="entry name" value="PyrdxlP-dep_Trfase"/>
</dbReference>
<dbReference type="EC" id="2.6.1.-" evidence="7"/>
<gene>
    <name evidence="9" type="ORF">NRE15_14405</name>
</gene>
<sequence>MRVNPNFAKFKEDYVYVSVKEKLTQYMQTHPPQAEILDLSIGDVSFPLNQGVIEAIHLAADQQGKMDTFHGYSPKKGHPFLVRAILENDYQAKGIPVNENEIFISDGAKSDVAHIQDLFAEDITIAVVDPFYPVYIDSNVMASRAGEYDEKTHRWSRLVYLEANEDNAFVPNLPQQAVDVIYLNYPNNPTGKALTQSELQAFVDYANQHQALIIYDAAYEAFIQSAEIPRSIYTCQGARNCAIEIKSFSKSAGFTGLRLGYMIIPEDLVYEGQSLNEMWARREATKFNGASFIIQKAGQAVYQPRVKAEIKANIQHYLANACRVKESLIEAGFVVYGGENAPYLWVKSIHEQSSWAFFEELLNKYQVVSTPGSAYGTNGENFVRLSMFAADGIIDKLIKRLKEL</sequence>
<dbReference type="InterPro" id="IPR015421">
    <property type="entry name" value="PyrdxlP-dep_Trfase_major"/>
</dbReference>
<keyword evidence="5" id="KW-0663">Pyridoxal phosphate</keyword>
<dbReference type="Proteomes" id="UP001315967">
    <property type="component" value="Chromosome"/>
</dbReference>
<evidence type="ECO:0000313" key="9">
    <source>
        <dbReference type="EMBL" id="UUX34054.1"/>
    </source>
</evidence>
<name>A0ABY5P5U7_9LACT</name>
<comment type="catalytic activity">
    <reaction evidence="6">
        <text>(2S,6S)-2,6-diaminopimelate + 2-oxoglutarate = (S)-2,3,4,5-tetrahydrodipicolinate + L-glutamate + H2O + H(+)</text>
        <dbReference type="Rhea" id="RHEA:23988"/>
        <dbReference type="ChEBI" id="CHEBI:15377"/>
        <dbReference type="ChEBI" id="CHEBI:15378"/>
        <dbReference type="ChEBI" id="CHEBI:16810"/>
        <dbReference type="ChEBI" id="CHEBI:16845"/>
        <dbReference type="ChEBI" id="CHEBI:29985"/>
        <dbReference type="ChEBI" id="CHEBI:57609"/>
        <dbReference type="EC" id="2.6.1.83"/>
    </reaction>
</comment>
<feature type="domain" description="Aminotransferase class I/classII large" evidence="8">
    <location>
        <begin position="35"/>
        <end position="390"/>
    </location>
</feature>
<evidence type="ECO:0000256" key="3">
    <source>
        <dbReference type="ARBA" id="ARBA00022576"/>
    </source>
</evidence>
<dbReference type="InterPro" id="IPR004838">
    <property type="entry name" value="NHTrfase_class1_PyrdxlP-BS"/>
</dbReference>
<evidence type="ECO:0000256" key="4">
    <source>
        <dbReference type="ARBA" id="ARBA00022679"/>
    </source>
</evidence>
<dbReference type="InterPro" id="IPR004839">
    <property type="entry name" value="Aminotransferase_I/II_large"/>
</dbReference>
<dbReference type="Gene3D" id="3.90.1150.10">
    <property type="entry name" value="Aspartate Aminotransferase, domain 1"/>
    <property type="match status" value="1"/>
</dbReference>
<evidence type="ECO:0000256" key="5">
    <source>
        <dbReference type="ARBA" id="ARBA00022898"/>
    </source>
</evidence>
<organism evidence="9 10">
    <name type="scientific">Fundicoccus culcitae</name>
    <dbReference type="NCBI Taxonomy" id="2969821"/>
    <lineage>
        <taxon>Bacteria</taxon>
        <taxon>Bacillati</taxon>
        <taxon>Bacillota</taxon>
        <taxon>Bacilli</taxon>
        <taxon>Lactobacillales</taxon>
        <taxon>Aerococcaceae</taxon>
        <taxon>Fundicoccus</taxon>
    </lineage>
</organism>
<dbReference type="Gene3D" id="3.40.640.10">
    <property type="entry name" value="Type I PLP-dependent aspartate aminotransferase-like (Major domain)"/>
    <property type="match status" value="1"/>
</dbReference>
<evidence type="ECO:0000256" key="6">
    <source>
        <dbReference type="ARBA" id="ARBA00051934"/>
    </source>
</evidence>
<evidence type="ECO:0000256" key="7">
    <source>
        <dbReference type="RuleBase" id="RU000481"/>
    </source>
</evidence>
<comment type="pathway">
    <text evidence="2">Amino-acid biosynthesis; L-lysine biosynthesis via DAP pathway; LL-2,6-diaminopimelate from (S)-tetrahydrodipicolinate (aminotransferase route): step 1/1.</text>
</comment>
<evidence type="ECO:0000256" key="1">
    <source>
        <dbReference type="ARBA" id="ARBA00001933"/>
    </source>
</evidence>
<dbReference type="PANTHER" id="PTHR43144">
    <property type="entry name" value="AMINOTRANSFERASE"/>
    <property type="match status" value="1"/>
</dbReference>
<reference evidence="9 10" key="1">
    <citation type="submission" date="2022-08" db="EMBL/GenBank/DDBJ databases">
        <title>Aerococcaceae sp. nov isolated from spoiled eye mask.</title>
        <authorList>
            <person name="Zhou G."/>
            <person name="Xie X.-B."/>
            <person name="Shi Q.-S."/>
            <person name="Wang Y.-S."/>
            <person name="Wen X."/>
            <person name="Peng H."/>
            <person name="Yang X.-J."/>
            <person name="Tao H.-B."/>
            <person name="Huang X.-M."/>
        </authorList>
    </citation>
    <scope>NUCLEOTIDE SEQUENCE [LARGE SCALE GENOMIC DNA]</scope>
    <source>
        <strain evidence="10">DM20194951</strain>
    </source>
</reference>
<evidence type="ECO:0000313" key="10">
    <source>
        <dbReference type="Proteomes" id="UP001315967"/>
    </source>
</evidence>
<dbReference type="SUPFAM" id="SSF53383">
    <property type="entry name" value="PLP-dependent transferases"/>
    <property type="match status" value="1"/>
</dbReference>
<comment type="similarity">
    <text evidence="7">Belongs to the class-I pyridoxal-phosphate-dependent aminotransferase family.</text>
</comment>
<proteinExistence type="inferred from homology"/>
<comment type="cofactor">
    <cofactor evidence="1 7">
        <name>pyridoxal 5'-phosphate</name>
        <dbReference type="ChEBI" id="CHEBI:597326"/>
    </cofactor>
</comment>
<dbReference type="Pfam" id="PF00155">
    <property type="entry name" value="Aminotran_1_2"/>
    <property type="match status" value="1"/>
</dbReference>
<keyword evidence="4 7" id="KW-0808">Transferase</keyword>
<keyword evidence="3 7" id="KW-0032">Aminotransferase</keyword>
<dbReference type="RefSeq" id="WP_313793556.1">
    <property type="nucleotide sequence ID" value="NZ_CP102453.1"/>
</dbReference>
<dbReference type="NCBIfam" id="TIGR03542">
    <property type="entry name" value="DAPAT_plant"/>
    <property type="match status" value="1"/>
</dbReference>
<evidence type="ECO:0000256" key="2">
    <source>
        <dbReference type="ARBA" id="ARBA00004982"/>
    </source>
</evidence>
<protein>
    <recommendedName>
        <fullName evidence="7">Aminotransferase</fullName>
        <ecNumber evidence="7">2.6.1.-</ecNumber>
    </recommendedName>
</protein>
<dbReference type="EMBL" id="CP102453">
    <property type="protein sequence ID" value="UUX34054.1"/>
    <property type="molecule type" value="Genomic_DNA"/>
</dbReference>
<dbReference type="InterPro" id="IPR015422">
    <property type="entry name" value="PyrdxlP-dep_Trfase_small"/>
</dbReference>
<dbReference type="CDD" id="cd00609">
    <property type="entry name" value="AAT_like"/>
    <property type="match status" value="1"/>
</dbReference>
<keyword evidence="10" id="KW-1185">Reference proteome</keyword>
<accession>A0ABY5P5U7</accession>
<dbReference type="PROSITE" id="PS00105">
    <property type="entry name" value="AA_TRANSFER_CLASS_1"/>
    <property type="match status" value="1"/>
</dbReference>
<evidence type="ECO:0000259" key="8">
    <source>
        <dbReference type="Pfam" id="PF00155"/>
    </source>
</evidence>
<dbReference type="GO" id="GO:0010285">
    <property type="term" value="F:L,L-diaminopimelate aminotransferase activity"/>
    <property type="evidence" value="ECO:0007669"/>
    <property type="project" value="UniProtKB-EC"/>
</dbReference>
<dbReference type="InterPro" id="IPR019942">
    <property type="entry name" value="DapL/ALD1"/>
</dbReference>